<comment type="caution">
    <text evidence="1">The sequence shown here is derived from an EMBL/GenBank/DDBJ whole genome shotgun (WGS) entry which is preliminary data.</text>
</comment>
<dbReference type="EMBL" id="QXFM01000111">
    <property type="protein sequence ID" value="RIV83736.1"/>
    <property type="molecule type" value="Genomic_DNA"/>
</dbReference>
<name>A0A3A1P2W0_9SPHN</name>
<evidence type="ECO:0000313" key="2">
    <source>
        <dbReference type="Proteomes" id="UP000265366"/>
    </source>
</evidence>
<reference evidence="1 2" key="1">
    <citation type="submission" date="2018-08" db="EMBL/GenBank/DDBJ databases">
        <title>Erythrobacter zhengii sp.nov., a bacterium isolated from deep-sea sediment.</title>
        <authorList>
            <person name="Fang C."/>
            <person name="Wu Y.-H."/>
            <person name="Sun C."/>
            <person name="Wang H."/>
            <person name="Cheng H."/>
            <person name="Meng F.-X."/>
            <person name="Wang C.-S."/>
            <person name="Xu X.-W."/>
        </authorList>
    </citation>
    <scope>NUCLEOTIDE SEQUENCE [LARGE SCALE GENOMIC DNA]</scope>
    <source>
        <strain evidence="1 2">CCTCC AB 2015396</strain>
    </source>
</reference>
<dbReference type="Proteomes" id="UP000265366">
    <property type="component" value="Unassembled WGS sequence"/>
</dbReference>
<dbReference type="AlphaFoldDB" id="A0A3A1P2W0"/>
<keyword evidence="2" id="KW-1185">Reference proteome</keyword>
<protein>
    <submittedName>
        <fullName evidence="1">Uncharacterized protein</fullName>
    </submittedName>
</protein>
<evidence type="ECO:0000313" key="1">
    <source>
        <dbReference type="EMBL" id="RIV83736.1"/>
    </source>
</evidence>
<gene>
    <name evidence="1" type="ORF">D2V17_12480</name>
</gene>
<proteinExistence type="predicted"/>
<dbReference type="RefSeq" id="WP_022684432.1">
    <property type="nucleotide sequence ID" value="NZ_QXFM01000111.1"/>
</dbReference>
<sequence>MPTTSETSAERKLNSFQRAWEYACRRSERAGYPQTIVRTGLVEQPFLVTATPDKNAEIAAQVMP</sequence>
<accession>A0A3A1P2W0</accession>
<dbReference type="OrthoDB" id="7433405at2"/>
<organism evidence="1 2">
    <name type="scientific">Aurantiacibacter xanthus</name>
    <dbReference type="NCBI Taxonomy" id="1784712"/>
    <lineage>
        <taxon>Bacteria</taxon>
        <taxon>Pseudomonadati</taxon>
        <taxon>Pseudomonadota</taxon>
        <taxon>Alphaproteobacteria</taxon>
        <taxon>Sphingomonadales</taxon>
        <taxon>Erythrobacteraceae</taxon>
        <taxon>Aurantiacibacter</taxon>
    </lineage>
</organism>